<dbReference type="STRING" id="181874.A0A409YYC9"/>
<dbReference type="InterPro" id="IPR032466">
    <property type="entry name" value="Metal_Hydrolase"/>
</dbReference>
<keyword evidence="4" id="KW-0378">Hydrolase</keyword>
<evidence type="ECO:0000256" key="4">
    <source>
        <dbReference type="ARBA" id="ARBA00022801"/>
    </source>
</evidence>
<name>A0A409YYC9_9AGAR</name>
<dbReference type="GO" id="GO:0046103">
    <property type="term" value="P:inosine biosynthetic process"/>
    <property type="evidence" value="ECO:0007669"/>
    <property type="project" value="TreeGrafter"/>
</dbReference>
<organism evidence="9 10">
    <name type="scientific">Panaeolus cyanescens</name>
    <dbReference type="NCBI Taxonomy" id="181874"/>
    <lineage>
        <taxon>Eukaryota</taxon>
        <taxon>Fungi</taxon>
        <taxon>Dikarya</taxon>
        <taxon>Basidiomycota</taxon>
        <taxon>Agaricomycotina</taxon>
        <taxon>Agaricomycetes</taxon>
        <taxon>Agaricomycetidae</taxon>
        <taxon>Agaricales</taxon>
        <taxon>Agaricineae</taxon>
        <taxon>Galeropsidaceae</taxon>
        <taxon>Panaeolus</taxon>
    </lineage>
</organism>
<dbReference type="Proteomes" id="UP000284842">
    <property type="component" value="Unassembled WGS sequence"/>
</dbReference>
<evidence type="ECO:0000256" key="6">
    <source>
        <dbReference type="ARBA" id="ARBA00023080"/>
    </source>
</evidence>
<keyword evidence="10" id="KW-1185">Reference proteome</keyword>
<dbReference type="OrthoDB" id="272271at2759"/>
<comment type="cofactor">
    <cofactor evidence="1">
        <name>Zn(2+)</name>
        <dbReference type="ChEBI" id="CHEBI:29105"/>
    </cofactor>
</comment>
<evidence type="ECO:0000259" key="8">
    <source>
        <dbReference type="Pfam" id="PF00962"/>
    </source>
</evidence>
<evidence type="ECO:0000313" key="9">
    <source>
        <dbReference type="EMBL" id="PPR08035.1"/>
    </source>
</evidence>
<dbReference type="SUPFAM" id="SSF51556">
    <property type="entry name" value="Metallo-dependent hydrolases"/>
    <property type="match status" value="1"/>
</dbReference>
<dbReference type="AlphaFoldDB" id="A0A409YYC9"/>
<dbReference type="PANTHER" id="PTHR11409:SF42">
    <property type="entry name" value="ADENOSINE DEAMINASE-LIKE PROTEIN"/>
    <property type="match status" value="1"/>
</dbReference>
<comment type="similarity">
    <text evidence="2">Belongs to the metallo-dependent hydrolases superfamily. Adenosine and AMP deaminases family.</text>
</comment>
<evidence type="ECO:0000256" key="7">
    <source>
        <dbReference type="ARBA" id="ARBA00048787"/>
    </source>
</evidence>
<dbReference type="InterPro" id="IPR006330">
    <property type="entry name" value="Ado/ade_deaminase"/>
</dbReference>
<dbReference type="FunCoup" id="A0A409YYC9">
    <property type="interactions" value="154"/>
</dbReference>
<dbReference type="InterPro" id="IPR001365">
    <property type="entry name" value="A_deaminase_dom"/>
</dbReference>
<sequence length="360" mass="39670">MIISNPIAGPASAALEQLTPTQVTFLQKLPKAELHAHLNGSIPLSLLQTLASEYLSQASHDSYSSLNESIKSSLTQLSQPGGPTLTEIYDFFNLFPAIYTITSTPDAVRRVTNAVLQIFLDGETPQCTYLELRTTPRASDSMTREAYLRVVLEVVESYPASQVGLIVSLDRKMAQEALEDCLAAVIKLRSEKRRIVGIDLCGYPTSGDLEMFRPYFAQAKKLGLGLTVHIAETTDNTAEDTRQLLSFNPDRLGHATFLNEEAISIVLEKKMCVEICLSSNLLCKTVSNLEFHHISQYLRSNHPIAICTDDILPFRTSLLGEYALLLAPAPYGLGLTEDQVRRVGELSLASSFRERAPGNH</sequence>
<feature type="domain" description="Adenosine deaminase" evidence="8">
    <location>
        <begin position="30"/>
        <end position="353"/>
    </location>
</feature>
<dbReference type="InParanoid" id="A0A409YYC9"/>
<dbReference type="GO" id="GO:0004000">
    <property type="term" value="F:adenosine deaminase activity"/>
    <property type="evidence" value="ECO:0007669"/>
    <property type="project" value="TreeGrafter"/>
</dbReference>
<accession>A0A409YYC9</accession>
<dbReference type="GO" id="GO:0046872">
    <property type="term" value="F:metal ion binding"/>
    <property type="evidence" value="ECO:0007669"/>
    <property type="project" value="UniProtKB-KW"/>
</dbReference>
<comment type="caution">
    <text evidence="9">The sequence shown here is derived from an EMBL/GenBank/DDBJ whole genome shotgun (WGS) entry which is preliminary data.</text>
</comment>
<dbReference type="EMBL" id="NHTK01000171">
    <property type="protein sequence ID" value="PPR08035.1"/>
    <property type="molecule type" value="Genomic_DNA"/>
</dbReference>
<evidence type="ECO:0000256" key="1">
    <source>
        <dbReference type="ARBA" id="ARBA00001947"/>
    </source>
</evidence>
<gene>
    <name evidence="9" type="ORF">CVT24_010834</name>
</gene>
<dbReference type="GO" id="GO:0009117">
    <property type="term" value="P:nucleotide metabolic process"/>
    <property type="evidence" value="ECO:0007669"/>
    <property type="project" value="UniProtKB-KW"/>
</dbReference>
<reference evidence="9 10" key="1">
    <citation type="journal article" date="2018" name="Evol. Lett.">
        <title>Horizontal gene cluster transfer increased hallucinogenic mushroom diversity.</title>
        <authorList>
            <person name="Reynolds H.T."/>
            <person name="Vijayakumar V."/>
            <person name="Gluck-Thaler E."/>
            <person name="Korotkin H.B."/>
            <person name="Matheny P.B."/>
            <person name="Slot J.C."/>
        </authorList>
    </citation>
    <scope>NUCLEOTIDE SEQUENCE [LARGE SCALE GENOMIC DNA]</scope>
    <source>
        <strain evidence="9 10">2629</strain>
    </source>
</reference>
<dbReference type="Gene3D" id="3.20.20.140">
    <property type="entry name" value="Metal-dependent hydrolases"/>
    <property type="match status" value="1"/>
</dbReference>
<protein>
    <recommendedName>
        <fullName evidence="8">Adenosine deaminase domain-containing protein</fullName>
    </recommendedName>
</protein>
<keyword evidence="5" id="KW-0862">Zinc</keyword>
<proteinExistence type="inferred from homology"/>
<dbReference type="PANTHER" id="PTHR11409">
    <property type="entry name" value="ADENOSINE DEAMINASE"/>
    <property type="match status" value="1"/>
</dbReference>
<comment type="catalytic activity">
    <reaction evidence="7">
        <text>N(6)-methyl-AMP + H2O + H(+) = IMP + methylamine</text>
        <dbReference type="Rhea" id="RHEA:16001"/>
        <dbReference type="ChEBI" id="CHEBI:15377"/>
        <dbReference type="ChEBI" id="CHEBI:15378"/>
        <dbReference type="ChEBI" id="CHEBI:58053"/>
        <dbReference type="ChEBI" id="CHEBI:59338"/>
        <dbReference type="ChEBI" id="CHEBI:144842"/>
    </reaction>
    <physiologicalReaction direction="left-to-right" evidence="7">
        <dbReference type="Rhea" id="RHEA:16002"/>
    </physiologicalReaction>
</comment>
<keyword evidence="6" id="KW-0546">Nucleotide metabolism</keyword>
<evidence type="ECO:0000256" key="3">
    <source>
        <dbReference type="ARBA" id="ARBA00022723"/>
    </source>
</evidence>
<evidence type="ECO:0000256" key="5">
    <source>
        <dbReference type="ARBA" id="ARBA00022833"/>
    </source>
</evidence>
<dbReference type="GO" id="GO:0006154">
    <property type="term" value="P:adenosine catabolic process"/>
    <property type="evidence" value="ECO:0007669"/>
    <property type="project" value="TreeGrafter"/>
</dbReference>
<dbReference type="Pfam" id="PF00962">
    <property type="entry name" value="A_deaminase"/>
    <property type="match status" value="1"/>
</dbReference>
<evidence type="ECO:0000256" key="2">
    <source>
        <dbReference type="ARBA" id="ARBA00006676"/>
    </source>
</evidence>
<evidence type="ECO:0000313" key="10">
    <source>
        <dbReference type="Proteomes" id="UP000284842"/>
    </source>
</evidence>
<keyword evidence="3" id="KW-0479">Metal-binding</keyword>